<protein>
    <submittedName>
        <fullName evidence="2">Redox-sensitive bicupin YhaK (Pirin superfamily)</fullName>
    </submittedName>
</protein>
<evidence type="ECO:0000313" key="2">
    <source>
        <dbReference type="EMBL" id="MBB6164575.1"/>
    </source>
</evidence>
<comment type="caution">
    <text evidence="2">The sequence shown here is derived from an EMBL/GenBank/DDBJ whole genome shotgun (WGS) entry which is preliminary data.</text>
</comment>
<accession>A0A7X0D1I5</accession>
<name>A0A7X0D1I5_9HYPH</name>
<evidence type="ECO:0000313" key="3">
    <source>
        <dbReference type="Proteomes" id="UP000547879"/>
    </source>
</evidence>
<dbReference type="InterPro" id="IPR014710">
    <property type="entry name" value="RmlC-like_jellyroll"/>
</dbReference>
<evidence type="ECO:0000256" key="1">
    <source>
        <dbReference type="SAM" id="MobiDB-lite"/>
    </source>
</evidence>
<proteinExistence type="predicted"/>
<keyword evidence="3" id="KW-1185">Reference proteome</keyword>
<dbReference type="EMBL" id="JACHEG010000006">
    <property type="protein sequence ID" value="MBB6164575.1"/>
    <property type="molecule type" value="Genomic_DNA"/>
</dbReference>
<dbReference type="Proteomes" id="UP000547879">
    <property type="component" value="Unassembled WGS sequence"/>
</dbReference>
<feature type="region of interest" description="Disordered" evidence="1">
    <location>
        <begin position="42"/>
        <end position="61"/>
    </location>
</feature>
<sequence length="61" mass="6578">MVAGNGVSHSERTSAAAKVGPNSLLGIQTCLALPDSHEDVVPSFEHHGRNPLPMIQDRRLY</sequence>
<reference evidence="2 3" key="1">
    <citation type="submission" date="2020-08" db="EMBL/GenBank/DDBJ databases">
        <title>Genomic Encyclopedia of Type Strains, Phase IV (KMG-IV): sequencing the most valuable type-strain genomes for metagenomic binning, comparative biology and taxonomic classification.</title>
        <authorList>
            <person name="Goeker M."/>
        </authorList>
    </citation>
    <scope>NUCLEOTIDE SEQUENCE [LARGE SCALE GENOMIC DNA]</scope>
    <source>
        <strain evidence="2 3">DSM 100734</strain>
    </source>
</reference>
<dbReference type="SUPFAM" id="SSF51182">
    <property type="entry name" value="RmlC-like cupins"/>
    <property type="match status" value="1"/>
</dbReference>
<dbReference type="AlphaFoldDB" id="A0A7X0D1I5"/>
<dbReference type="Gene3D" id="2.60.120.10">
    <property type="entry name" value="Jelly Rolls"/>
    <property type="match status" value="1"/>
</dbReference>
<organism evidence="2 3">
    <name type="scientific">Rhizobium wenxiniae</name>
    <dbReference type="NCBI Taxonomy" id="1737357"/>
    <lineage>
        <taxon>Bacteria</taxon>
        <taxon>Pseudomonadati</taxon>
        <taxon>Pseudomonadota</taxon>
        <taxon>Alphaproteobacteria</taxon>
        <taxon>Hyphomicrobiales</taxon>
        <taxon>Rhizobiaceae</taxon>
        <taxon>Rhizobium/Agrobacterium group</taxon>
        <taxon>Rhizobium</taxon>
    </lineage>
</organism>
<dbReference type="InterPro" id="IPR011051">
    <property type="entry name" value="RmlC_Cupin_sf"/>
</dbReference>
<gene>
    <name evidence="2" type="ORF">HNQ72_004420</name>
</gene>